<evidence type="ECO:0000313" key="3">
    <source>
        <dbReference type="Proteomes" id="UP000820818"/>
    </source>
</evidence>
<proteinExistence type="predicted"/>
<reference evidence="2 3" key="1">
    <citation type="submission" date="2022-05" db="EMBL/GenBank/DDBJ databases">
        <title>A multi-omics perspective on studying reproductive biology in Daphnia sinensis.</title>
        <authorList>
            <person name="Jia J."/>
        </authorList>
    </citation>
    <scope>NUCLEOTIDE SEQUENCE [LARGE SCALE GENOMIC DNA]</scope>
    <source>
        <strain evidence="2 3">WSL</strain>
    </source>
</reference>
<organism evidence="2 3">
    <name type="scientific">Daphnia sinensis</name>
    <dbReference type="NCBI Taxonomy" id="1820382"/>
    <lineage>
        <taxon>Eukaryota</taxon>
        <taxon>Metazoa</taxon>
        <taxon>Ecdysozoa</taxon>
        <taxon>Arthropoda</taxon>
        <taxon>Crustacea</taxon>
        <taxon>Branchiopoda</taxon>
        <taxon>Diplostraca</taxon>
        <taxon>Cladocera</taxon>
        <taxon>Anomopoda</taxon>
        <taxon>Daphniidae</taxon>
        <taxon>Daphnia</taxon>
        <taxon>Daphnia similis group</taxon>
    </lineage>
</organism>
<feature type="region of interest" description="Disordered" evidence="1">
    <location>
        <begin position="54"/>
        <end position="105"/>
    </location>
</feature>
<name>A0AAD5KSZ1_9CRUS</name>
<accession>A0AAD5KSZ1</accession>
<feature type="region of interest" description="Disordered" evidence="1">
    <location>
        <begin position="1"/>
        <end position="36"/>
    </location>
</feature>
<dbReference type="Proteomes" id="UP000820818">
    <property type="component" value="Linkage Group LG5"/>
</dbReference>
<protein>
    <submittedName>
        <fullName evidence="2">Uncharacterized protein</fullName>
    </submittedName>
</protein>
<comment type="caution">
    <text evidence="2">The sequence shown here is derived from an EMBL/GenBank/DDBJ whole genome shotgun (WGS) entry which is preliminary data.</text>
</comment>
<evidence type="ECO:0000313" key="2">
    <source>
        <dbReference type="EMBL" id="KAI9558427.1"/>
    </source>
</evidence>
<keyword evidence="3" id="KW-1185">Reference proteome</keyword>
<sequence length="105" mass="11823">MVSKIPLESGLQEEPLKQFTKPQMPAPDTETQDQQPMTIIMESMETDVGEIETMEPDKKEDNLKIPTVPRNKRFKPALTSQNSKPTSGIPIPKNLTNDFTTHSTQ</sequence>
<gene>
    <name evidence="2" type="ORF">GHT06_015211</name>
</gene>
<evidence type="ECO:0000256" key="1">
    <source>
        <dbReference type="SAM" id="MobiDB-lite"/>
    </source>
</evidence>
<feature type="compositionally biased region" description="Polar residues" evidence="1">
    <location>
        <begin position="94"/>
        <end position="105"/>
    </location>
</feature>
<dbReference type="EMBL" id="WJBH02000005">
    <property type="protein sequence ID" value="KAI9558427.1"/>
    <property type="molecule type" value="Genomic_DNA"/>
</dbReference>
<dbReference type="AlphaFoldDB" id="A0AAD5KSZ1"/>